<feature type="domain" description="HAMP" evidence="4">
    <location>
        <begin position="319"/>
        <end position="371"/>
    </location>
</feature>
<evidence type="ECO:0000256" key="3">
    <source>
        <dbReference type="SAM" id="MobiDB-lite"/>
    </source>
</evidence>
<feature type="compositionally biased region" description="Polar residues" evidence="3">
    <location>
        <begin position="13"/>
        <end position="26"/>
    </location>
</feature>
<dbReference type="Proteomes" id="UP000623467">
    <property type="component" value="Unassembled WGS sequence"/>
</dbReference>
<dbReference type="OrthoDB" id="10266508at2759"/>
<evidence type="ECO:0000259" key="4">
    <source>
        <dbReference type="PROSITE" id="PS50885"/>
    </source>
</evidence>
<dbReference type="CDD" id="cd06225">
    <property type="entry name" value="HAMP"/>
    <property type="match status" value="2"/>
</dbReference>
<dbReference type="InterPro" id="IPR003660">
    <property type="entry name" value="HAMP_dom"/>
</dbReference>
<organism evidence="5 6">
    <name type="scientific">Mycena sanguinolenta</name>
    <dbReference type="NCBI Taxonomy" id="230812"/>
    <lineage>
        <taxon>Eukaryota</taxon>
        <taxon>Fungi</taxon>
        <taxon>Dikarya</taxon>
        <taxon>Basidiomycota</taxon>
        <taxon>Agaricomycotina</taxon>
        <taxon>Agaricomycetes</taxon>
        <taxon>Agaricomycetidae</taxon>
        <taxon>Agaricales</taxon>
        <taxon>Marasmiineae</taxon>
        <taxon>Mycenaceae</taxon>
        <taxon>Mycena</taxon>
    </lineage>
</organism>
<dbReference type="Pfam" id="PF00672">
    <property type="entry name" value="HAMP"/>
    <property type="match status" value="2"/>
</dbReference>
<feature type="region of interest" description="Disordered" evidence="3">
    <location>
        <begin position="1"/>
        <end position="39"/>
    </location>
</feature>
<protein>
    <recommendedName>
        <fullName evidence="4">HAMP domain-containing protein</fullName>
    </recommendedName>
</protein>
<proteinExistence type="predicted"/>
<evidence type="ECO:0000313" key="6">
    <source>
        <dbReference type="Proteomes" id="UP000623467"/>
    </source>
</evidence>
<evidence type="ECO:0000256" key="1">
    <source>
        <dbReference type="ARBA" id="ARBA00022553"/>
    </source>
</evidence>
<evidence type="ECO:0000256" key="2">
    <source>
        <dbReference type="ARBA" id="ARBA00023012"/>
    </source>
</evidence>
<dbReference type="SMART" id="SM00304">
    <property type="entry name" value="HAMP"/>
    <property type="match status" value="3"/>
</dbReference>
<sequence>MRRPPGSPMQAAILNSNTDSEASYNTAFEDKDKAGAVEDSTALTSGAGQLTCPACGHRPLKPSDYAESAGIVPAGGALANAVTQGGMDALEELRLLKDQVRSISDVTTAVAQGDFSQKVTIQATGEINTLKDTVNRMVDQLSLFAAEVTRVAVEVGTQGKFGGQVEVEGLQGRWKDVTDNVNVRRVFLFVLWLYGVAARVVSCPPMRRERGPEKGTWKNVRSMSCVMNAVANGDLSKTMEVDSSGEMLDLKVCTRPILHSATRYRRYAKGRGNMVTRLGDLKATINDIVGTDGRLGGRRVEGVQGTWRELTDNLNEMASNLTNYVRSIAEVTKAVALGDLTKIIEVDVSGEMLDLKCTINEMVARLWIISREVNRVALEVAGGKFGGQAEVEGLEGTWKDLTDNVNKMANLVEGRGFEEVRLSVPNFK</sequence>
<name>A0A8H6XGR8_9AGAR</name>
<dbReference type="AlphaFoldDB" id="A0A8H6XGR8"/>
<evidence type="ECO:0000313" key="5">
    <source>
        <dbReference type="EMBL" id="KAF7340757.1"/>
    </source>
</evidence>
<dbReference type="SUPFAM" id="SSF58104">
    <property type="entry name" value="Methyl-accepting chemotaxis protein (MCP) signaling domain"/>
    <property type="match status" value="1"/>
</dbReference>
<dbReference type="Gene3D" id="1.20.120.1530">
    <property type="match status" value="2"/>
</dbReference>
<dbReference type="PANTHER" id="PTHR45339">
    <property type="entry name" value="HYBRID SIGNAL TRANSDUCTION HISTIDINE KINASE J"/>
    <property type="match status" value="1"/>
</dbReference>
<accession>A0A8H6XGR8</accession>
<dbReference type="GO" id="GO:0000160">
    <property type="term" value="P:phosphorelay signal transduction system"/>
    <property type="evidence" value="ECO:0007669"/>
    <property type="project" value="UniProtKB-KW"/>
</dbReference>
<reference evidence="5" key="1">
    <citation type="submission" date="2020-05" db="EMBL/GenBank/DDBJ databases">
        <title>Mycena genomes resolve the evolution of fungal bioluminescence.</title>
        <authorList>
            <person name="Tsai I.J."/>
        </authorList>
    </citation>
    <scope>NUCLEOTIDE SEQUENCE</scope>
    <source>
        <strain evidence="5">160909Yilan</strain>
    </source>
</reference>
<feature type="domain" description="HAMP" evidence="4">
    <location>
        <begin position="94"/>
        <end position="146"/>
    </location>
</feature>
<dbReference type="PANTHER" id="PTHR45339:SF1">
    <property type="entry name" value="HYBRID SIGNAL TRANSDUCTION HISTIDINE KINASE J"/>
    <property type="match status" value="1"/>
</dbReference>
<keyword evidence="1" id="KW-0597">Phosphoprotein</keyword>
<keyword evidence="6" id="KW-1185">Reference proteome</keyword>
<gene>
    <name evidence="5" type="ORF">MSAN_02104200</name>
</gene>
<dbReference type="EMBL" id="JACAZH010000029">
    <property type="protein sequence ID" value="KAF7340757.1"/>
    <property type="molecule type" value="Genomic_DNA"/>
</dbReference>
<dbReference type="GO" id="GO:0016020">
    <property type="term" value="C:membrane"/>
    <property type="evidence" value="ECO:0007669"/>
    <property type="project" value="InterPro"/>
</dbReference>
<keyword evidence="2" id="KW-0902">Two-component regulatory system</keyword>
<dbReference type="PROSITE" id="PS50885">
    <property type="entry name" value="HAMP"/>
    <property type="match status" value="2"/>
</dbReference>
<comment type="caution">
    <text evidence="5">The sequence shown here is derived from an EMBL/GenBank/DDBJ whole genome shotgun (WGS) entry which is preliminary data.</text>
</comment>